<name>A0A445HWK0_GLYSO</name>
<comment type="caution">
    <text evidence="4">The sequence shown here is derived from an EMBL/GenBank/DDBJ whole genome shotgun (WGS) entry which is preliminary data.</text>
</comment>
<reference evidence="4 5" key="1">
    <citation type="submission" date="2018-09" db="EMBL/GenBank/DDBJ databases">
        <title>A high-quality reference genome of wild soybean provides a powerful tool to mine soybean genomes.</title>
        <authorList>
            <person name="Xie M."/>
            <person name="Chung C.Y.L."/>
            <person name="Li M.-W."/>
            <person name="Wong F.-L."/>
            <person name="Chan T.-F."/>
            <person name="Lam H.-M."/>
        </authorList>
    </citation>
    <scope>NUCLEOTIDE SEQUENCE [LARGE SCALE GENOMIC DNA]</scope>
    <source>
        <strain evidence="5">cv. W05</strain>
        <tissue evidence="4">Hypocotyl of etiolated seedlings</tissue>
    </source>
</reference>
<gene>
    <name evidence="4" type="ORF">D0Y65_028865</name>
</gene>
<dbReference type="Pfam" id="PF05703">
    <property type="entry name" value="Auxin_canalis"/>
    <property type="match status" value="2"/>
</dbReference>
<proteinExistence type="predicted"/>
<dbReference type="GO" id="GO:0010087">
    <property type="term" value="P:phloem or xylem histogenesis"/>
    <property type="evidence" value="ECO:0007669"/>
    <property type="project" value="TreeGrafter"/>
</dbReference>
<dbReference type="InterPro" id="IPR013666">
    <property type="entry name" value="PH_pln"/>
</dbReference>
<accession>A0A445HWK0</accession>
<evidence type="ECO:0000313" key="5">
    <source>
        <dbReference type="Proteomes" id="UP000289340"/>
    </source>
</evidence>
<keyword evidence="1" id="KW-0472">Membrane</keyword>
<feature type="domain" description="VAN3-binding protein-like auxin canalisation" evidence="2">
    <location>
        <begin position="131"/>
        <end position="278"/>
    </location>
</feature>
<keyword evidence="1" id="KW-0812">Transmembrane</keyword>
<sequence length="424" mass="46975">MVYQIIYLVLTYAVEVVIELIASFIVLDYQNQKMEGGFFPPWKNGSWQELGSEDVQESEQFKSFPPLAEPPTPREPMEFLSRSWSLSASEISKALSEKQKQTFLDNKTSDTLPEPISAPQLAGGKMIVSGNCRRMGAIGKWLHQKQYGNTNVSVKKKDRARVENARVHSALSIAGLASAVAAVAATEDPRGGSRSKLDVALASATQLLASYCVEMAEVAGADRERVASTVRSAVDIQTPGDLMTLTAAAATALRGEAALTARMPKEAKKNASISPYDKVIAETQWLRAFDGQVLERYPPCLGDLLQLTEKGALRWRHVHVYIKKCQVKVKIKSKHVGGAFSKKNKCVVYGVCDKDNAWPYRKEREASEELYFGLKTAQGLLEFKCQNKLHKQKWVDGVEFLLRRVNSVEATEHSLEFLSISTST</sequence>
<evidence type="ECO:0000313" key="4">
    <source>
        <dbReference type="EMBL" id="RZB78137.1"/>
    </source>
</evidence>
<organism evidence="4 5">
    <name type="scientific">Glycine soja</name>
    <name type="common">Wild soybean</name>
    <dbReference type="NCBI Taxonomy" id="3848"/>
    <lineage>
        <taxon>Eukaryota</taxon>
        <taxon>Viridiplantae</taxon>
        <taxon>Streptophyta</taxon>
        <taxon>Embryophyta</taxon>
        <taxon>Tracheophyta</taxon>
        <taxon>Spermatophyta</taxon>
        <taxon>Magnoliopsida</taxon>
        <taxon>eudicotyledons</taxon>
        <taxon>Gunneridae</taxon>
        <taxon>Pentapetalae</taxon>
        <taxon>rosids</taxon>
        <taxon>fabids</taxon>
        <taxon>Fabales</taxon>
        <taxon>Fabaceae</taxon>
        <taxon>Papilionoideae</taxon>
        <taxon>50 kb inversion clade</taxon>
        <taxon>NPAAA clade</taxon>
        <taxon>indigoferoid/millettioid clade</taxon>
        <taxon>Phaseoleae</taxon>
        <taxon>Glycine</taxon>
        <taxon>Glycine subgen. Soja</taxon>
    </lineage>
</organism>
<dbReference type="GO" id="GO:0010305">
    <property type="term" value="P:leaf vascular tissue pattern formation"/>
    <property type="evidence" value="ECO:0007669"/>
    <property type="project" value="TreeGrafter"/>
</dbReference>
<keyword evidence="5" id="KW-1185">Reference proteome</keyword>
<protein>
    <submittedName>
        <fullName evidence="4">VAN3-binding protein isoform A</fullName>
    </submittedName>
</protein>
<dbReference type="PANTHER" id="PTHR31351">
    <property type="entry name" value="EXPRESSED PROTEIN"/>
    <property type="match status" value="1"/>
</dbReference>
<dbReference type="Proteomes" id="UP000289340">
    <property type="component" value="Chromosome 11"/>
</dbReference>
<dbReference type="PANTHER" id="PTHR31351:SF24">
    <property type="entry name" value="VAN3-BINDING PROTEIN-LIKE"/>
    <property type="match status" value="1"/>
</dbReference>
<dbReference type="InterPro" id="IPR008546">
    <property type="entry name" value="VAN3-bd-like_auxin_canal"/>
</dbReference>
<dbReference type="AlphaFoldDB" id="A0A445HWK0"/>
<evidence type="ECO:0000259" key="3">
    <source>
        <dbReference type="Pfam" id="PF08458"/>
    </source>
</evidence>
<feature type="domain" description="VAN3-binding protein-like auxin canalisation" evidence="2">
    <location>
        <begin position="70"/>
        <end position="107"/>
    </location>
</feature>
<keyword evidence="1" id="KW-1133">Transmembrane helix</keyword>
<dbReference type="GO" id="GO:0009734">
    <property type="term" value="P:auxin-activated signaling pathway"/>
    <property type="evidence" value="ECO:0007669"/>
    <property type="project" value="TreeGrafter"/>
</dbReference>
<evidence type="ECO:0000256" key="1">
    <source>
        <dbReference type="SAM" id="Phobius"/>
    </source>
</evidence>
<dbReference type="Pfam" id="PF08458">
    <property type="entry name" value="PH_2"/>
    <property type="match status" value="1"/>
</dbReference>
<dbReference type="InterPro" id="IPR040269">
    <property type="entry name" value="VAB"/>
</dbReference>
<evidence type="ECO:0000259" key="2">
    <source>
        <dbReference type="Pfam" id="PF05703"/>
    </source>
</evidence>
<feature type="transmembrane region" description="Helical" evidence="1">
    <location>
        <begin position="6"/>
        <end position="27"/>
    </location>
</feature>
<feature type="domain" description="Pleckstrin-like plant" evidence="3">
    <location>
        <begin position="303"/>
        <end position="405"/>
    </location>
</feature>
<dbReference type="EMBL" id="QZWG01000011">
    <property type="protein sequence ID" value="RZB78137.1"/>
    <property type="molecule type" value="Genomic_DNA"/>
</dbReference>